<keyword evidence="12" id="KW-1185">Reference proteome</keyword>
<comment type="caution">
    <text evidence="11">The sequence shown here is derived from an EMBL/GenBank/DDBJ whole genome shotgun (WGS) entry which is preliminary data.</text>
</comment>
<comment type="similarity">
    <text evidence="2">Belongs to the TsaE family.</text>
</comment>
<sequence>MDSYKMTTTTEEETMHLAQKLAILLKPGDVVTLEGDLGAGKTTFTKGIATGLGVKRNVTSPTFTIIKEYEGELPLYHMDVYRLENSDEDIGFDEYFNGEGISIVEWPQFIMDFLPEERLDIHISYVNDQSRQIQLQARGSHFEWVLDELQSN</sequence>
<dbReference type="GO" id="GO:0002949">
    <property type="term" value="P:tRNA threonylcarbamoyladenosine modification"/>
    <property type="evidence" value="ECO:0007669"/>
    <property type="project" value="InterPro"/>
</dbReference>
<dbReference type="AlphaFoldDB" id="A0A024QFZ1"/>
<evidence type="ECO:0000256" key="6">
    <source>
        <dbReference type="ARBA" id="ARBA00022723"/>
    </source>
</evidence>
<reference evidence="12" key="2">
    <citation type="submission" date="2014-05" db="EMBL/GenBank/DDBJ databases">
        <title>Draft genome sequence of Virgibacillus massiliensis Vm-5.</title>
        <authorList>
            <person name="Khelaifia S."/>
            <person name="Croce O."/>
            <person name="Lagier J.C."/>
            <person name="Raoult D."/>
        </authorList>
    </citation>
    <scope>NUCLEOTIDE SEQUENCE [LARGE SCALE GENOMIC DNA]</scope>
    <source>
        <strain evidence="12">Vm-5</strain>
    </source>
</reference>
<dbReference type="PANTHER" id="PTHR33540">
    <property type="entry name" value="TRNA THREONYLCARBAMOYLADENOSINE BIOSYNTHESIS PROTEIN TSAE"/>
    <property type="match status" value="1"/>
</dbReference>
<dbReference type="GO" id="GO:0005737">
    <property type="term" value="C:cytoplasm"/>
    <property type="evidence" value="ECO:0007669"/>
    <property type="project" value="UniProtKB-SubCell"/>
</dbReference>
<dbReference type="STRING" id="1462526.BN990_03826"/>
<evidence type="ECO:0000256" key="8">
    <source>
        <dbReference type="ARBA" id="ARBA00022840"/>
    </source>
</evidence>
<proteinExistence type="inferred from homology"/>
<gene>
    <name evidence="11" type="ORF">BN990_03826</name>
</gene>
<keyword evidence="7" id="KW-0547">Nucleotide-binding</keyword>
<reference evidence="11 12" key="1">
    <citation type="submission" date="2014-03" db="EMBL/GenBank/DDBJ databases">
        <authorList>
            <person name="Urmite Genomes U."/>
        </authorList>
    </citation>
    <scope>NUCLEOTIDE SEQUENCE [LARGE SCALE GENOMIC DNA]</scope>
    <source>
        <strain evidence="11 12">Vm-5</strain>
    </source>
</reference>
<keyword evidence="5" id="KW-0819">tRNA processing</keyword>
<dbReference type="eggNOG" id="COG0802">
    <property type="taxonomic scope" value="Bacteria"/>
</dbReference>
<organism evidence="11 12">
    <name type="scientific">Virgibacillus massiliensis</name>
    <dbReference type="NCBI Taxonomy" id="1462526"/>
    <lineage>
        <taxon>Bacteria</taxon>
        <taxon>Bacillati</taxon>
        <taxon>Bacillota</taxon>
        <taxon>Bacilli</taxon>
        <taxon>Bacillales</taxon>
        <taxon>Bacillaceae</taxon>
        <taxon>Virgibacillus</taxon>
    </lineage>
</organism>
<evidence type="ECO:0000256" key="4">
    <source>
        <dbReference type="ARBA" id="ARBA00022490"/>
    </source>
</evidence>
<dbReference type="RefSeq" id="WP_038246197.1">
    <property type="nucleotide sequence ID" value="NZ_BNER01000005.1"/>
</dbReference>
<dbReference type="OrthoDB" id="9815896at2"/>
<dbReference type="FunFam" id="3.40.50.300:FF:000777">
    <property type="entry name" value="tRNA (N6-adenosine(37)-N6)-threonylcarbamoyltransferase complex ATPase TsaE"/>
    <property type="match status" value="1"/>
</dbReference>
<comment type="subcellular location">
    <subcellularLocation>
        <location evidence="1">Cytoplasm</location>
    </subcellularLocation>
</comment>
<dbReference type="InterPro" id="IPR003442">
    <property type="entry name" value="T6A_TsaE"/>
</dbReference>
<evidence type="ECO:0000256" key="10">
    <source>
        <dbReference type="ARBA" id="ARBA00032441"/>
    </source>
</evidence>
<dbReference type="EMBL" id="CCDP010000003">
    <property type="protein sequence ID" value="CDQ41453.1"/>
    <property type="molecule type" value="Genomic_DNA"/>
</dbReference>
<evidence type="ECO:0000256" key="9">
    <source>
        <dbReference type="ARBA" id="ARBA00022842"/>
    </source>
</evidence>
<dbReference type="NCBIfam" id="TIGR00150">
    <property type="entry name" value="T6A_YjeE"/>
    <property type="match status" value="1"/>
</dbReference>
<keyword evidence="8" id="KW-0067">ATP-binding</keyword>
<keyword evidence="6" id="KW-0479">Metal-binding</keyword>
<accession>A0A024QFZ1</accession>
<dbReference type="GO" id="GO:0005524">
    <property type="term" value="F:ATP binding"/>
    <property type="evidence" value="ECO:0007669"/>
    <property type="project" value="UniProtKB-KW"/>
</dbReference>
<dbReference type="Pfam" id="PF02367">
    <property type="entry name" value="TsaE"/>
    <property type="match status" value="1"/>
</dbReference>
<dbReference type="SUPFAM" id="SSF52540">
    <property type="entry name" value="P-loop containing nucleoside triphosphate hydrolases"/>
    <property type="match status" value="1"/>
</dbReference>
<evidence type="ECO:0000313" key="11">
    <source>
        <dbReference type="EMBL" id="CDQ41453.1"/>
    </source>
</evidence>
<evidence type="ECO:0000256" key="2">
    <source>
        <dbReference type="ARBA" id="ARBA00007599"/>
    </source>
</evidence>
<evidence type="ECO:0000313" key="12">
    <source>
        <dbReference type="Proteomes" id="UP000028875"/>
    </source>
</evidence>
<evidence type="ECO:0000256" key="3">
    <source>
        <dbReference type="ARBA" id="ARBA00019010"/>
    </source>
</evidence>
<evidence type="ECO:0000256" key="5">
    <source>
        <dbReference type="ARBA" id="ARBA00022694"/>
    </source>
</evidence>
<evidence type="ECO:0000256" key="7">
    <source>
        <dbReference type="ARBA" id="ARBA00022741"/>
    </source>
</evidence>
<dbReference type="Proteomes" id="UP000028875">
    <property type="component" value="Unassembled WGS sequence"/>
</dbReference>
<keyword evidence="9" id="KW-0460">Magnesium</keyword>
<dbReference type="PANTHER" id="PTHR33540:SF2">
    <property type="entry name" value="TRNA THREONYLCARBAMOYLADENOSINE BIOSYNTHESIS PROTEIN TSAE"/>
    <property type="match status" value="1"/>
</dbReference>
<dbReference type="GO" id="GO:0046872">
    <property type="term" value="F:metal ion binding"/>
    <property type="evidence" value="ECO:0007669"/>
    <property type="project" value="UniProtKB-KW"/>
</dbReference>
<dbReference type="Gene3D" id="3.40.50.300">
    <property type="entry name" value="P-loop containing nucleotide triphosphate hydrolases"/>
    <property type="match status" value="1"/>
</dbReference>
<name>A0A024QFZ1_9BACI</name>
<dbReference type="InterPro" id="IPR027417">
    <property type="entry name" value="P-loop_NTPase"/>
</dbReference>
<evidence type="ECO:0000256" key="1">
    <source>
        <dbReference type="ARBA" id="ARBA00004496"/>
    </source>
</evidence>
<protein>
    <recommendedName>
        <fullName evidence="3">tRNA threonylcarbamoyladenosine biosynthesis protein TsaE</fullName>
    </recommendedName>
    <alternativeName>
        <fullName evidence="10">t(6)A37 threonylcarbamoyladenosine biosynthesis protein TsaE</fullName>
    </alternativeName>
</protein>
<keyword evidence="4" id="KW-0963">Cytoplasm</keyword>